<evidence type="ECO:0000313" key="1">
    <source>
        <dbReference type="EMBL" id="PZX49023.1"/>
    </source>
</evidence>
<dbReference type="Proteomes" id="UP000249115">
    <property type="component" value="Unassembled WGS sequence"/>
</dbReference>
<sequence length="50" mass="5520">MLCDNGSASNAISAQIFKTLAVKAPQITKAIKWVSKRKIRTEILNNAQTF</sequence>
<protein>
    <submittedName>
        <fullName evidence="1">Uncharacterized protein</fullName>
    </submittedName>
</protein>
<reference evidence="1 2" key="1">
    <citation type="submission" date="2018-06" db="EMBL/GenBank/DDBJ databases">
        <title>Genomic Encyclopedia of Archaeal and Bacterial Type Strains, Phase II (KMG-II): from individual species to whole genera.</title>
        <authorList>
            <person name="Goeker M."/>
        </authorList>
    </citation>
    <scope>NUCLEOTIDE SEQUENCE [LARGE SCALE GENOMIC DNA]</scope>
    <source>
        <strain evidence="1 2">DSM 22686</strain>
    </source>
</reference>
<proteinExistence type="predicted"/>
<gene>
    <name evidence="1" type="ORF">LV84_04308</name>
</gene>
<accession>A0A2W7QKT8</accession>
<evidence type="ECO:0000313" key="2">
    <source>
        <dbReference type="Proteomes" id="UP000249115"/>
    </source>
</evidence>
<dbReference type="EMBL" id="QKZU01000038">
    <property type="protein sequence ID" value="PZX49023.1"/>
    <property type="molecule type" value="Genomic_DNA"/>
</dbReference>
<comment type="caution">
    <text evidence="1">The sequence shown here is derived from an EMBL/GenBank/DDBJ whole genome shotgun (WGS) entry which is preliminary data.</text>
</comment>
<dbReference type="AlphaFoldDB" id="A0A2W7QKT8"/>
<name>A0A2W7QKT8_9BACT</name>
<feature type="non-terminal residue" evidence="1">
    <location>
        <position position="50"/>
    </location>
</feature>
<organism evidence="1 2">
    <name type="scientific">Algoriphagus ratkowskyi</name>
    <dbReference type="NCBI Taxonomy" id="57028"/>
    <lineage>
        <taxon>Bacteria</taxon>
        <taxon>Pseudomonadati</taxon>
        <taxon>Bacteroidota</taxon>
        <taxon>Cytophagia</taxon>
        <taxon>Cytophagales</taxon>
        <taxon>Cyclobacteriaceae</taxon>
        <taxon>Algoriphagus</taxon>
    </lineage>
</organism>